<evidence type="ECO:0000313" key="3">
    <source>
        <dbReference type="Proteomes" id="UP000554965"/>
    </source>
</evidence>
<reference evidence="2 3" key="1">
    <citation type="submission" date="2017-10" db="EMBL/GenBank/DDBJ databases">
        <authorList>
            <consortium name="Urmite Genomes"/>
        </authorList>
    </citation>
    <scope>NUCLEOTIDE SEQUENCE [LARGE SCALE GENOMIC DNA]</scope>
    <source>
        <strain evidence="2 3">FB-527</strain>
    </source>
</reference>
<name>A0A7Z7IIM4_9MYCO</name>
<dbReference type="EC" id="2.3.1.-" evidence="2"/>
<protein>
    <submittedName>
        <fullName evidence="2">Trehalose-2-sulfate acyltransferase papA2</fullName>
        <ecNumber evidence="2">2.3.1.-</ecNumber>
    </submittedName>
</protein>
<evidence type="ECO:0000259" key="1">
    <source>
        <dbReference type="Pfam" id="PF00668"/>
    </source>
</evidence>
<dbReference type="InterPro" id="IPR001242">
    <property type="entry name" value="Condensation_dom"/>
</dbReference>
<dbReference type="SUPFAM" id="SSF52777">
    <property type="entry name" value="CoA-dependent acyltransferases"/>
    <property type="match status" value="2"/>
</dbReference>
<dbReference type="GO" id="GO:0016746">
    <property type="term" value="F:acyltransferase activity"/>
    <property type="evidence" value="ECO:0007669"/>
    <property type="project" value="UniProtKB-KW"/>
</dbReference>
<proteinExistence type="predicted"/>
<accession>A0A7Z7IIM4</accession>
<feature type="domain" description="Condensation" evidence="1">
    <location>
        <begin position="72"/>
        <end position="365"/>
    </location>
</feature>
<dbReference type="EMBL" id="OCTY01000002">
    <property type="protein sequence ID" value="SOJ54248.1"/>
    <property type="molecule type" value="Genomic_DNA"/>
</dbReference>
<keyword evidence="3" id="KW-1185">Reference proteome</keyword>
<keyword evidence="2" id="KW-0808">Transferase</keyword>
<dbReference type="Proteomes" id="UP000554965">
    <property type="component" value="Unassembled WGS sequence"/>
</dbReference>
<organism evidence="2 3">
    <name type="scientific">Mycobacterium simulans</name>
    <dbReference type="NCBI Taxonomy" id="627089"/>
    <lineage>
        <taxon>Bacteria</taxon>
        <taxon>Bacillati</taxon>
        <taxon>Actinomycetota</taxon>
        <taxon>Actinomycetes</taxon>
        <taxon>Mycobacteriales</taxon>
        <taxon>Mycobacteriaceae</taxon>
        <taxon>Mycobacterium</taxon>
    </lineage>
</organism>
<comment type="caution">
    <text evidence="2">The sequence shown here is derived from an EMBL/GenBank/DDBJ whole genome shotgun (WGS) entry which is preliminary data.</text>
</comment>
<dbReference type="Pfam" id="PF00668">
    <property type="entry name" value="Condensation"/>
    <property type="match status" value="1"/>
</dbReference>
<dbReference type="AlphaFoldDB" id="A0A7Z7IIM4"/>
<dbReference type="Gene3D" id="3.30.559.30">
    <property type="entry name" value="Nonribosomal peptide synthetase, condensation domain"/>
    <property type="match status" value="1"/>
</dbReference>
<dbReference type="InterPro" id="IPR023213">
    <property type="entry name" value="CAT-like_dom_sf"/>
</dbReference>
<keyword evidence="2" id="KW-0012">Acyltransferase</keyword>
<gene>
    <name evidence="2" type="primary">papA2_1</name>
    <name evidence="2" type="ORF">MSIMFB_01747</name>
</gene>
<sequence length="478" mass="53291">MVAAWGTINEWQPPYGRVTTWYASLGAREAVRTGRRDHLAPSYQRRQHLCTAHFADATGREVPRLMVLAWDMPGVCDVPAMTTAINTHVRRHDAYHDWFEFENGDLVCRSIDNPENVDFVPVKFGHMDAEQVREHVLTTTPRTLEWGCFIFGIIQHADYFTFYASIDHLHIDGVSAGLIFLDLYTTYLDLPQASMFPQVASYRDYTARQREQVSCLTLSSPEIRDWMDFVHDIDGNWPSFPLPLGDTWTSNRGDFLTVDLLDAAETTLFDAVCRKAGARFSGGVLACAALAEGALTGCQTYHGFTPCDTREPGVDTMTVGWFASMIPIAVPIRTGSFSEAARAAQNSFDGSRYLARVPLERLLELATPRELGIKPPTRRAVMVSFLDFRKIAVGAMWEATNFGVYGDNLSHGGVNVWINRHTGKTTMTISFPDNSTARASVCRYIQVLRETFGNAVGGVKASVNEVADQVDPYELYAS</sequence>
<dbReference type="Gene3D" id="3.30.559.10">
    <property type="entry name" value="Chloramphenicol acetyltransferase-like domain"/>
    <property type="match status" value="1"/>
</dbReference>
<dbReference type="GO" id="GO:0008610">
    <property type="term" value="P:lipid biosynthetic process"/>
    <property type="evidence" value="ECO:0007669"/>
    <property type="project" value="UniProtKB-ARBA"/>
</dbReference>
<evidence type="ECO:0000313" key="2">
    <source>
        <dbReference type="EMBL" id="SOJ54248.1"/>
    </source>
</evidence>